<feature type="chain" id="PRO_5039424387" evidence="2">
    <location>
        <begin position="20"/>
        <end position="1084"/>
    </location>
</feature>
<reference evidence="3" key="1">
    <citation type="submission" date="2022-10" db="EMBL/GenBank/DDBJ databases">
        <title>Adaptive evolution leads to modifications in subtelomeric GC content in a zoonotic Cryptosporidium species.</title>
        <authorList>
            <person name="Li J."/>
            <person name="Feng Y."/>
            <person name="Xiao L."/>
        </authorList>
    </citation>
    <scope>NUCLEOTIDE SEQUENCE</scope>
    <source>
        <strain evidence="3">33844</strain>
    </source>
</reference>
<dbReference type="AlphaFoldDB" id="A0A9D5DKU6"/>
<dbReference type="EMBL" id="JAPCXC010000084">
    <property type="protein sequence ID" value="KAJ1606081.1"/>
    <property type="molecule type" value="Genomic_DNA"/>
</dbReference>
<accession>A0A9D5DKU6</accession>
<dbReference type="Proteomes" id="UP001067231">
    <property type="component" value="Unassembled WGS sequence"/>
</dbReference>
<dbReference type="PROSITE" id="PS51257">
    <property type="entry name" value="PROKAR_LIPOPROTEIN"/>
    <property type="match status" value="1"/>
</dbReference>
<feature type="signal peptide" evidence="2">
    <location>
        <begin position="1"/>
        <end position="19"/>
    </location>
</feature>
<dbReference type="OrthoDB" id="336758at2759"/>
<keyword evidence="2" id="KW-0732">Signal</keyword>
<feature type="compositionally biased region" description="Polar residues" evidence="1">
    <location>
        <begin position="1066"/>
        <end position="1084"/>
    </location>
</feature>
<protein>
    <submittedName>
        <fullName evidence="3">Uncharacterized protein</fullName>
    </submittedName>
</protein>
<organism evidence="3">
    <name type="scientific">Cryptosporidium canis</name>
    <dbReference type="NCBI Taxonomy" id="195482"/>
    <lineage>
        <taxon>Eukaryota</taxon>
        <taxon>Sar</taxon>
        <taxon>Alveolata</taxon>
        <taxon>Apicomplexa</taxon>
        <taxon>Conoidasida</taxon>
        <taxon>Coccidia</taxon>
        <taxon>Eucoccidiorida</taxon>
        <taxon>Eimeriorina</taxon>
        <taxon>Cryptosporidiidae</taxon>
        <taxon>Cryptosporidium</taxon>
    </lineage>
</organism>
<feature type="region of interest" description="Disordered" evidence="1">
    <location>
        <begin position="1051"/>
        <end position="1084"/>
    </location>
</feature>
<gene>
    <name evidence="3" type="ORF">OJ253_2892</name>
</gene>
<evidence type="ECO:0000313" key="3">
    <source>
        <dbReference type="EMBL" id="KAJ1606081.1"/>
    </source>
</evidence>
<proteinExistence type="predicted"/>
<evidence type="ECO:0000256" key="1">
    <source>
        <dbReference type="SAM" id="MobiDB-lite"/>
    </source>
</evidence>
<evidence type="ECO:0000256" key="2">
    <source>
        <dbReference type="SAM" id="SignalP"/>
    </source>
</evidence>
<comment type="caution">
    <text evidence="3">The sequence shown here is derived from an EMBL/GenBank/DDBJ whole genome shotgun (WGS) entry which is preliminary data.</text>
</comment>
<name>A0A9D5DKU6_9CRYT</name>
<sequence length="1084" mass="123132">MRLTFTISSALAFLGACLANEFDPFYMPMAQMHVPEMPPPPTAMTGALSNIYMSGPWMSPLEQKKWVESLRDYKLPIGYIPIARRYQRLKESSIIERTRQWAEIAAWRFQSDPKYANSPLKYTVKDFEAMFQKFSAFGWSQEACEQVLLDMGIHSDSIEVWCSNIEPWGHDECADLTWADFVLVDDIENKFRGKLEQQSICRLVQLVRPSQLPDVKYRTVYDVCQQNILALRDPLTVETVTQEDAETICRMMDFTMTPECKKVPPRHIHKAQELAVAFGEAIYPRMLDFRVSDACKIVSAMKDEESQTLEFCRNEMISLLWSRAANMGETVCPWGWDIISQFVEACQEVYKKHAKRPKELEEKAVILTGGFFSPTQSYTTRWWKASPIGQKLAVLLSSEPALSQSLQEGIISPTQLMWAYNIYDEYKGMGFNVYSLIEVVNMVREFNVNEPQSSCEAILNSYLGKFENNDENAPREQFSRAEVRKMCSAIEKQSVEVCRRFLVSPLIGIARDVRSYFLKELKGSTLMLLEDVCLLVAAMNVPKISPTKGSIQRRCSHAMNRFVLKNVNLTFAQRYGLTATQQEEICIRMDVWGSDSCEKLPVTRRSIIHPFSRKMYDLSARYGILEYRFDEICKAFDMMGENPPREKCEFVIVSEFFGRWLDTSNSLFQLAHHACSSFFERRTSGKELNEIKKALNSIKDFMDEKGEYQVPAAEKTYQQFMDDKIRSAKPKTRKYDVMPSLTEGSQVESLPGVLKTLESIETSSSPGIEDVRGKYYSALTKVQLEMLNRIVSHKPMKDEKKTTVEAFAKVIYKLNQFTVLESCVGQLVDDMGYSVESAKSICALVDPLQSESCLSAQRIDLITAKQMHQRLAAKSSSSQFINLAHLCDVVNYVNILKYANKVKQGRMRVATPSCRNAVKTILFPKYLVAQSNQMLNQICSVLDITADPNFNGGILKTNMERYYAFKLADAFGHRLDLMPKRKTHPITWQLVMGVIRKIKPTAHSRTTKAQCAAAMQAVFGKFRQFSSVESTEACCLAVGCSDFTVSGDFLSPPASNEASGPAEPSTFGNPSMRTLESPTQETSQ</sequence>